<evidence type="ECO:0000256" key="8">
    <source>
        <dbReference type="SAM" id="MobiDB-lite"/>
    </source>
</evidence>
<dbReference type="EMBL" id="SWLB01000015">
    <property type="protein sequence ID" value="KAF3329101.1"/>
    <property type="molecule type" value="Genomic_DNA"/>
</dbReference>
<keyword evidence="2 9" id="KW-0812">Transmembrane</keyword>
<accession>A0A833QWT7</accession>
<organism evidence="11 12">
    <name type="scientific">Carex littledalei</name>
    <dbReference type="NCBI Taxonomy" id="544730"/>
    <lineage>
        <taxon>Eukaryota</taxon>
        <taxon>Viridiplantae</taxon>
        <taxon>Streptophyta</taxon>
        <taxon>Embryophyta</taxon>
        <taxon>Tracheophyta</taxon>
        <taxon>Spermatophyta</taxon>
        <taxon>Magnoliopsida</taxon>
        <taxon>Liliopsida</taxon>
        <taxon>Poales</taxon>
        <taxon>Cyperaceae</taxon>
        <taxon>Cyperoideae</taxon>
        <taxon>Cariceae</taxon>
        <taxon>Carex</taxon>
        <taxon>Carex subgen. Euthyceras</taxon>
    </lineage>
</organism>
<keyword evidence="3" id="KW-0732">Signal</keyword>
<dbReference type="Pfam" id="PF02181">
    <property type="entry name" value="FH2"/>
    <property type="match status" value="1"/>
</dbReference>
<evidence type="ECO:0000313" key="12">
    <source>
        <dbReference type="Proteomes" id="UP000623129"/>
    </source>
</evidence>
<gene>
    <name evidence="11" type="ORF">FCM35_KLT06179</name>
</gene>
<dbReference type="GO" id="GO:0051015">
    <property type="term" value="F:actin filament binding"/>
    <property type="evidence" value="ECO:0007669"/>
    <property type="project" value="InterPro"/>
</dbReference>
<feature type="region of interest" description="Disordered" evidence="8">
    <location>
        <begin position="296"/>
        <end position="526"/>
    </location>
</feature>
<feature type="compositionally biased region" description="Low complexity" evidence="8">
    <location>
        <begin position="340"/>
        <end position="349"/>
    </location>
</feature>
<sequence>MSIFIYLFSPFPPPTLTSSLLFSSDSSMVSKLQSIQFLLLLSYLFLSTTSAQQNIITHFPSIPSPAYVNPPPPPPPPPTPPSPPQPPSTDSTSSSSRHDVTVAVLSTAFSSFAISGLLFFLFLHLSAKKKQILASDYTTSPETKNNRLQPLREEKMKHNIVDESGLDAIYWREFEKENGYRPQSERLSRQPPGRSQASSGQSPSRPPSAEGRSNANAIGDATGGEEAQKKQGWIRHKKKDHREPLIPPGSLDSTSSVFYDSAGSSTSFDTFPPQTGAYGYDMSPLGPHFTSEEVVKDVHTVGTSGVRPGKGPLRPPPGRQSPAGKPPLHPAATSGSTSHLSPPSLLQPQLPLPPSRTNSASKQPLPPVISTESVESSSNPFLPLPPGRQTSTATPQLEPLIRLESIPAPNSSPPHEGGESPGPLPVKFTTVPAPPAAPQPPRASSPPPPPPPSKGPPPPPPPGGRGGPPPPPPPGGRGGPPPPPPGGRGGPPPPPGGRGGPPGPPSMRPPASPGQPLGPTGPRMKPLHWDVQRRLDAGPGQSMVWDRFKEGGSFRIDEESMEALFGATAAPSRLKPTETTDSNTSATPAALPQIILLDPRKSQNLAIVLRSLSSTRQEILDALLEGLSDLNIDTLEKLSKLGLTKEEQELIRSFDGDPSRLADAESFLFDLLRSVPNAFERVEAMLFRSTYGHEVANVRQSLQVLQHACKELRGSALFFKLLEAVLKAGNRMNAGTARGNAQAFNLASLNKLSDVKSTDGSTTLLHFIVETVVRAEGKRCAINSSFGLRRTPSIASNASNRSGEDSSTAAAAREERHLEYMQLGLPVVGRISSEMASVKRAAGIDYDALVAVCPLLEGRLTKIKRFLNSTVGDAFAREMQGFVDVAEQEISSVKVEQDRVLELVKRTTEYYHAGASKERSAAPLQLFVIVKDSLAMVDKACVDLTKKQQQQHQLQKKLAAVVGTTAEGGGGSRSGRKDSLDSSVKKDSAERSGRRGDGTDGDGRRIMPRFPNLPPNFMSENRESDSSSDED</sequence>
<name>A0A833QWT7_9POAL</name>
<feature type="region of interest" description="Disordered" evidence="8">
    <location>
        <begin position="179"/>
        <end position="254"/>
    </location>
</feature>
<feature type="compositionally biased region" description="Pro residues" evidence="8">
    <location>
        <begin position="68"/>
        <end position="87"/>
    </location>
</feature>
<reference evidence="11" key="1">
    <citation type="submission" date="2020-01" db="EMBL/GenBank/DDBJ databases">
        <title>Genome sequence of Kobresia littledalei, the first chromosome-level genome in the family Cyperaceae.</title>
        <authorList>
            <person name="Qu G."/>
        </authorList>
    </citation>
    <scope>NUCLEOTIDE SEQUENCE</scope>
    <source>
        <strain evidence="11">C.B.Clarke</strain>
        <tissue evidence="11">Leaf</tissue>
    </source>
</reference>
<comment type="subcellular location">
    <subcellularLocation>
        <location evidence="1">Membrane</location>
        <topology evidence="1">Single-pass membrane protein</topology>
    </subcellularLocation>
</comment>
<comment type="caution">
    <text evidence="11">The sequence shown here is derived from an EMBL/GenBank/DDBJ whole genome shotgun (WGS) entry which is preliminary data.</text>
</comment>
<keyword evidence="5 9" id="KW-0472">Membrane</keyword>
<feature type="compositionally biased region" description="Polar residues" evidence="8">
    <location>
        <begin position="193"/>
        <end position="203"/>
    </location>
</feature>
<dbReference type="InterPro" id="IPR042201">
    <property type="entry name" value="FH2_Formin_sf"/>
</dbReference>
<feature type="domain" description="FH2" evidence="10">
    <location>
        <begin position="514"/>
        <end position="963"/>
    </location>
</feature>
<evidence type="ECO:0000256" key="6">
    <source>
        <dbReference type="ARBA" id="ARBA00025793"/>
    </source>
</evidence>
<dbReference type="SMART" id="SM00498">
    <property type="entry name" value="FH2"/>
    <property type="match status" value="1"/>
</dbReference>
<evidence type="ECO:0000256" key="3">
    <source>
        <dbReference type="ARBA" id="ARBA00022729"/>
    </source>
</evidence>
<dbReference type="PANTHER" id="PTHR23213:SF354">
    <property type="entry name" value="FORMIN-LIKE PROTEIN 4"/>
    <property type="match status" value="1"/>
</dbReference>
<feature type="compositionally biased region" description="Pro residues" evidence="8">
    <location>
        <begin position="313"/>
        <end position="329"/>
    </location>
</feature>
<dbReference type="InterPro" id="IPR027643">
    <property type="entry name" value="Formin-like_plant"/>
</dbReference>
<dbReference type="SUPFAM" id="SSF101447">
    <property type="entry name" value="Formin homology 2 domain (FH2 domain)"/>
    <property type="match status" value="1"/>
</dbReference>
<evidence type="ECO:0000256" key="4">
    <source>
        <dbReference type="ARBA" id="ARBA00022989"/>
    </source>
</evidence>
<evidence type="ECO:0000259" key="10">
    <source>
        <dbReference type="PROSITE" id="PS51444"/>
    </source>
</evidence>
<feature type="compositionally biased region" description="Basic and acidic residues" evidence="8">
    <location>
        <begin position="975"/>
        <end position="1005"/>
    </location>
</feature>
<dbReference type="PANTHER" id="PTHR23213">
    <property type="entry name" value="FORMIN-RELATED"/>
    <property type="match status" value="1"/>
</dbReference>
<dbReference type="InterPro" id="IPR015425">
    <property type="entry name" value="FH2_Formin"/>
</dbReference>
<dbReference type="GO" id="GO:0016020">
    <property type="term" value="C:membrane"/>
    <property type="evidence" value="ECO:0007669"/>
    <property type="project" value="UniProtKB-SubCell"/>
</dbReference>
<comment type="similarity">
    <text evidence="6">Belongs to the formin-like family. Class-I subfamily.</text>
</comment>
<feature type="region of interest" description="Disordered" evidence="8">
    <location>
        <begin position="66"/>
        <end position="95"/>
    </location>
</feature>
<dbReference type="GO" id="GO:0045010">
    <property type="term" value="P:actin nucleation"/>
    <property type="evidence" value="ECO:0007669"/>
    <property type="project" value="InterPro"/>
</dbReference>
<evidence type="ECO:0000256" key="9">
    <source>
        <dbReference type="SAM" id="Phobius"/>
    </source>
</evidence>
<evidence type="ECO:0000256" key="5">
    <source>
        <dbReference type="ARBA" id="ARBA00023136"/>
    </source>
</evidence>
<dbReference type="OrthoDB" id="1668162at2759"/>
<proteinExistence type="inferred from homology"/>
<dbReference type="AlphaFoldDB" id="A0A833QWT7"/>
<keyword evidence="4 9" id="KW-1133">Transmembrane helix</keyword>
<feature type="compositionally biased region" description="Pro residues" evidence="8">
    <location>
        <begin position="432"/>
        <end position="513"/>
    </location>
</feature>
<protein>
    <recommendedName>
        <fullName evidence="7">Formin-like protein</fullName>
    </recommendedName>
</protein>
<dbReference type="PROSITE" id="PS51444">
    <property type="entry name" value="FH2"/>
    <property type="match status" value="1"/>
</dbReference>
<keyword evidence="12" id="KW-1185">Reference proteome</keyword>
<evidence type="ECO:0000256" key="7">
    <source>
        <dbReference type="RuleBase" id="RU361260"/>
    </source>
</evidence>
<feature type="compositionally biased region" description="Polar residues" evidence="8">
    <location>
        <begin position="370"/>
        <end position="380"/>
    </location>
</feature>
<dbReference type="Proteomes" id="UP000623129">
    <property type="component" value="Unassembled WGS sequence"/>
</dbReference>
<feature type="compositionally biased region" description="Basic and acidic residues" evidence="8">
    <location>
        <begin position="179"/>
        <end position="188"/>
    </location>
</feature>
<feature type="region of interest" description="Disordered" evidence="8">
    <location>
        <begin position="965"/>
        <end position="1031"/>
    </location>
</feature>
<evidence type="ECO:0000256" key="2">
    <source>
        <dbReference type="ARBA" id="ARBA00022692"/>
    </source>
</evidence>
<feature type="transmembrane region" description="Helical" evidence="9">
    <location>
        <begin position="100"/>
        <end position="123"/>
    </location>
</feature>
<evidence type="ECO:0000313" key="11">
    <source>
        <dbReference type="EMBL" id="KAF3329101.1"/>
    </source>
</evidence>
<dbReference type="Gene3D" id="1.20.58.2220">
    <property type="entry name" value="Formin, FH2 domain"/>
    <property type="match status" value="1"/>
</dbReference>
<evidence type="ECO:0000256" key="1">
    <source>
        <dbReference type="ARBA" id="ARBA00004167"/>
    </source>
</evidence>